<dbReference type="AlphaFoldDB" id="A0A1I1P2T3"/>
<dbReference type="EMBL" id="FOLX01000001">
    <property type="protein sequence ID" value="SFD03882.1"/>
    <property type="molecule type" value="Genomic_DNA"/>
</dbReference>
<evidence type="ECO:0000313" key="2">
    <source>
        <dbReference type="Proteomes" id="UP000231644"/>
    </source>
</evidence>
<evidence type="ECO:0000313" key="1">
    <source>
        <dbReference type="EMBL" id="SFD03882.1"/>
    </source>
</evidence>
<proteinExistence type="predicted"/>
<name>A0A1I1P2T3_9RHOB</name>
<reference evidence="1 2" key="1">
    <citation type="submission" date="2016-10" db="EMBL/GenBank/DDBJ databases">
        <authorList>
            <person name="de Groot N.N."/>
        </authorList>
    </citation>
    <scope>NUCLEOTIDE SEQUENCE [LARGE SCALE GENOMIC DNA]</scope>
    <source>
        <strain evidence="1 2">DSM 29619</strain>
    </source>
</reference>
<dbReference type="STRING" id="517719.SAMN05421762_3290"/>
<gene>
    <name evidence="1" type="ORF">SAMN05421762_3290</name>
</gene>
<accession>A0A1I1P2T3</accession>
<keyword evidence="2" id="KW-1185">Reference proteome</keyword>
<organism evidence="1 2">
    <name type="scientific">Pseudooceanicola nitratireducens</name>
    <dbReference type="NCBI Taxonomy" id="517719"/>
    <lineage>
        <taxon>Bacteria</taxon>
        <taxon>Pseudomonadati</taxon>
        <taxon>Pseudomonadota</taxon>
        <taxon>Alphaproteobacteria</taxon>
        <taxon>Rhodobacterales</taxon>
        <taxon>Paracoccaceae</taxon>
        <taxon>Pseudooceanicola</taxon>
    </lineage>
</organism>
<dbReference type="Proteomes" id="UP000231644">
    <property type="component" value="Unassembled WGS sequence"/>
</dbReference>
<sequence length="240" mass="27350">MLCNDISLSNISKITGTSYRGLYGKIDFFHEQIQGFVAQGEDFSQVDFHEVGSLFATDSQTLILNWPTKQKRTPVAVQHLCTAHNRSGFIVEAALQFDPSLSMEDAEARALEAGEADISNAFRQFVRVWTKTEFEGWLRKLRKQKRVKTTDLYQLPHQGALVRYDILQYAHALRVQEMLAHTDAPLLLAMDDDKGLQQAFQAVFVQEIRSRRADIAVVSFDKGMTHDMRLKQFKNGRALL</sequence>
<protein>
    <submittedName>
        <fullName evidence="1">Uncharacterized protein</fullName>
    </submittedName>
</protein>